<evidence type="ECO:0000256" key="1">
    <source>
        <dbReference type="ARBA" id="ARBA00001974"/>
    </source>
</evidence>
<keyword evidence="5" id="KW-1185">Reference proteome</keyword>
<dbReference type="KEGG" id="pyg:AWM70_05490"/>
<dbReference type="GO" id="GO:0016491">
    <property type="term" value="F:oxidoreductase activity"/>
    <property type="evidence" value="ECO:0007669"/>
    <property type="project" value="UniProtKB-KW"/>
</dbReference>
<dbReference type="NCBIfam" id="TIGR04018">
    <property type="entry name" value="Bthiol_YpdA"/>
    <property type="match status" value="1"/>
</dbReference>
<dbReference type="PRINTS" id="PR00368">
    <property type="entry name" value="FADPNR"/>
</dbReference>
<dbReference type="RefSeq" id="WP_068694700.1">
    <property type="nucleotide sequence ID" value="NZ_CP014167.1"/>
</dbReference>
<gene>
    <name evidence="4" type="ORF">AWM70_05490</name>
</gene>
<keyword evidence="2" id="KW-0285">Flavoprotein</keyword>
<dbReference type="STRING" id="1462996.AWM70_05490"/>
<evidence type="ECO:0000313" key="5">
    <source>
        <dbReference type="Proteomes" id="UP000092573"/>
    </source>
</evidence>
<evidence type="ECO:0000256" key="2">
    <source>
        <dbReference type="ARBA" id="ARBA00022630"/>
    </source>
</evidence>
<dbReference type="InterPro" id="IPR023856">
    <property type="entry name" value="Bdr"/>
</dbReference>
<evidence type="ECO:0000256" key="3">
    <source>
        <dbReference type="ARBA" id="ARBA00023002"/>
    </source>
</evidence>
<dbReference type="EMBL" id="CP014167">
    <property type="protein sequence ID" value="ANS74095.1"/>
    <property type="molecule type" value="Genomic_DNA"/>
</dbReference>
<evidence type="ECO:0000313" key="4">
    <source>
        <dbReference type="EMBL" id="ANS74095.1"/>
    </source>
</evidence>
<comment type="cofactor">
    <cofactor evidence="1">
        <name>FAD</name>
        <dbReference type="ChEBI" id="CHEBI:57692"/>
    </cofactor>
</comment>
<dbReference type="InterPro" id="IPR050097">
    <property type="entry name" value="Ferredoxin-NADP_redctase_2"/>
</dbReference>
<organism evidence="4 5">
    <name type="scientific">Paenibacillus yonginensis</name>
    <dbReference type="NCBI Taxonomy" id="1462996"/>
    <lineage>
        <taxon>Bacteria</taxon>
        <taxon>Bacillati</taxon>
        <taxon>Bacillota</taxon>
        <taxon>Bacilli</taxon>
        <taxon>Bacillales</taxon>
        <taxon>Paenibacillaceae</taxon>
        <taxon>Paenibacillus</taxon>
    </lineage>
</organism>
<name>A0A1B1MY47_9BACL</name>
<proteinExistence type="predicted"/>
<dbReference type="Gene3D" id="3.50.50.60">
    <property type="entry name" value="FAD/NAD(P)-binding domain"/>
    <property type="match status" value="1"/>
</dbReference>
<dbReference type="AlphaFoldDB" id="A0A1B1MY47"/>
<reference evidence="4 5" key="1">
    <citation type="submission" date="2016-01" db="EMBL/GenBank/DDBJ databases">
        <title>Complete Genome Sequence of Paenibacillus yonginensis DCY84, a novel Plant Growth-Promoting Bacteria with Elicitation of Induced Systemic Resistance.</title>
        <authorList>
            <person name="Kim Y.J."/>
            <person name="Yang D.C."/>
            <person name="Sukweenadhi J."/>
        </authorList>
    </citation>
    <scope>NUCLEOTIDE SEQUENCE [LARGE SCALE GENOMIC DNA]</scope>
    <source>
        <strain evidence="4 5">DCY84</strain>
    </source>
</reference>
<dbReference type="PRINTS" id="PR00469">
    <property type="entry name" value="PNDRDTASEII"/>
</dbReference>
<dbReference type="SUPFAM" id="SSF51905">
    <property type="entry name" value="FAD/NAD(P)-binding domain"/>
    <property type="match status" value="1"/>
</dbReference>
<dbReference type="Proteomes" id="UP000092573">
    <property type="component" value="Chromosome"/>
</dbReference>
<dbReference type="Pfam" id="PF13738">
    <property type="entry name" value="Pyr_redox_3"/>
    <property type="match status" value="1"/>
</dbReference>
<sequence>MEDVIIIGAGPCGLSAAIECQKQGLSALIVEKHNIVHSIFLYPVNMQFFSTAELLEIGDIPFPCSNEKPYRHEALVYYRKVADHYGLRIATYEEAESIAREQDGTFTIKTRRRFGESRVLKARNVVVSSGYFDHPNMLGIPGENSDKVTHYFREAHPYAGMKVAVIGGSNSAVDAAMELERVGADVTVIYRGDDLSGNIKPWVRPLFDGLVNKGKIRTITRSRVVEIQADHVVVESLENGSHEQLANDFVVAMTGFRPDRGLLSASGIEMSEDQDKPVFDPATMESNVPGLYVAGVVASGRNANEVFIETGRGHGKLIAAHIAARRAEAVRIRNTAEAPYGAN</sequence>
<keyword evidence="3" id="KW-0560">Oxidoreductase</keyword>
<accession>A0A1B1MY47</accession>
<protein>
    <submittedName>
        <fullName evidence="4">Uncharacterized protein</fullName>
    </submittedName>
</protein>
<dbReference type="OrthoDB" id="9778740at2"/>
<dbReference type="PANTHER" id="PTHR48105">
    <property type="entry name" value="THIOREDOXIN REDUCTASE 1-RELATED-RELATED"/>
    <property type="match status" value="1"/>
</dbReference>
<dbReference type="InterPro" id="IPR036188">
    <property type="entry name" value="FAD/NAD-bd_sf"/>
</dbReference>